<dbReference type="EMBL" id="JAFREM010000028">
    <property type="protein sequence ID" value="MBO1307856.1"/>
    <property type="molecule type" value="Genomic_DNA"/>
</dbReference>
<evidence type="ECO:0000256" key="5">
    <source>
        <dbReference type="ARBA" id="ARBA00022777"/>
    </source>
</evidence>
<dbReference type="InterPro" id="IPR013750">
    <property type="entry name" value="GHMP_kinase_C_dom"/>
</dbReference>
<dbReference type="GO" id="GO:0004496">
    <property type="term" value="F:mevalonate kinase activity"/>
    <property type="evidence" value="ECO:0007669"/>
    <property type="project" value="UniProtKB-EC"/>
</dbReference>
<keyword evidence="5 12" id="KW-0418">Kinase</keyword>
<evidence type="ECO:0000256" key="8">
    <source>
        <dbReference type="ARBA" id="ARBA00023098"/>
    </source>
</evidence>
<dbReference type="InterPro" id="IPR006204">
    <property type="entry name" value="GHMP_kinase_N_dom"/>
</dbReference>
<dbReference type="PRINTS" id="PR00959">
    <property type="entry name" value="MEVGALKINASE"/>
</dbReference>
<comment type="pathway">
    <text evidence="9">Isoprenoid biosynthesis; isopentenyl diphosphate biosynthesis via mevalonate pathway; isopentenyl diphosphate from (R)-mevalonate: step 1/3.</text>
</comment>
<dbReference type="Gene3D" id="3.30.230.10">
    <property type="match status" value="1"/>
</dbReference>
<evidence type="ECO:0000256" key="1">
    <source>
        <dbReference type="ARBA" id="ARBA00022490"/>
    </source>
</evidence>
<dbReference type="InterPro" id="IPR020568">
    <property type="entry name" value="Ribosomal_Su5_D2-typ_SF"/>
</dbReference>
<evidence type="ECO:0000313" key="12">
    <source>
        <dbReference type="EMBL" id="MBO1307856.1"/>
    </source>
</evidence>
<dbReference type="Pfam" id="PF08544">
    <property type="entry name" value="GHMP_kinases_C"/>
    <property type="match status" value="1"/>
</dbReference>
<keyword evidence="8" id="KW-0443">Lipid metabolism</keyword>
<evidence type="ECO:0000256" key="3">
    <source>
        <dbReference type="ARBA" id="ARBA00022679"/>
    </source>
</evidence>
<keyword evidence="6" id="KW-0067">ATP-binding</keyword>
<name>A0ABS3LDY9_9ENTE</name>
<keyword evidence="7" id="KW-0460">Magnesium</keyword>
<comment type="caution">
    <text evidence="12">The sequence shown here is derived from an EMBL/GenBank/DDBJ whole genome shotgun (WGS) entry which is preliminary data.</text>
</comment>
<dbReference type="Gene3D" id="3.30.70.890">
    <property type="entry name" value="GHMP kinase, C-terminal domain"/>
    <property type="match status" value="1"/>
</dbReference>
<dbReference type="InterPro" id="IPR014721">
    <property type="entry name" value="Ribsml_uS5_D2-typ_fold_subgr"/>
</dbReference>
<dbReference type="Pfam" id="PF00288">
    <property type="entry name" value="GHMP_kinases_N"/>
    <property type="match status" value="1"/>
</dbReference>
<dbReference type="InterPro" id="IPR006205">
    <property type="entry name" value="Mev_gal_kin"/>
</dbReference>
<dbReference type="NCBIfam" id="TIGR00549">
    <property type="entry name" value="mevalon_kin"/>
    <property type="match status" value="1"/>
</dbReference>
<dbReference type="SUPFAM" id="SSF54211">
    <property type="entry name" value="Ribosomal protein S5 domain 2-like"/>
    <property type="match status" value="1"/>
</dbReference>
<dbReference type="RefSeq" id="WP_207674846.1">
    <property type="nucleotide sequence ID" value="NZ_JAFREM010000028.1"/>
</dbReference>
<dbReference type="EC" id="2.7.1.36" evidence="12"/>
<dbReference type="InterPro" id="IPR036554">
    <property type="entry name" value="GHMP_kinase_C_sf"/>
</dbReference>
<accession>A0ABS3LDY9</accession>
<dbReference type="SUPFAM" id="SSF55060">
    <property type="entry name" value="GHMP Kinase, C-terminal domain"/>
    <property type="match status" value="1"/>
</dbReference>
<dbReference type="Proteomes" id="UP000664601">
    <property type="component" value="Unassembled WGS sequence"/>
</dbReference>
<evidence type="ECO:0000256" key="7">
    <source>
        <dbReference type="ARBA" id="ARBA00022842"/>
    </source>
</evidence>
<organism evidence="12 13">
    <name type="scientific">Candidatus Enterococcus moelleringii</name>
    <dbReference type="NCBI Taxonomy" id="2815325"/>
    <lineage>
        <taxon>Bacteria</taxon>
        <taxon>Bacillati</taxon>
        <taxon>Bacillota</taxon>
        <taxon>Bacilli</taxon>
        <taxon>Lactobacillales</taxon>
        <taxon>Enterococcaceae</taxon>
        <taxon>Enterococcus</taxon>
    </lineage>
</organism>
<keyword evidence="4" id="KW-0547">Nucleotide-binding</keyword>
<evidence type="ECO:0000259" key="11">
    <source>
        <dbReference type="Pfam" id="PF08544"/>
    </source>
</evidence>
<evidence type="ECO:0000259" key="10">
    <source>
        <dbReference type="Pfam" id="PF00288"/>
    </source>
</evidence>
<evidence type="ECO:0000313" key="13">
    <source>
        <dbReference type="Proteomes" id="UP000664601"/>
    </source>
</evidence>
<evidence type="ECO:0000256" key="6">
    <source>
        <dbReference type="ARBA" id="ARBA00022840"/>
    </source>
</evidence>
<dbReference type="PANTHER" id="PTHR43290">
    <property type="entry name" value="MEVALONATE KINASE"/>
    <property type="match status" value="1"/>
</dbReference>
<proteinExistence type="predicted"/>
<evidence type="ECO:0000256" key="2">
    <source>
        <dbReference type="ARBA" id="ARBA00022516"/>
    </source>
</evidence>
<feature type="domain" description="GHMP kinase C-terminal" evidence="11">
    <location>
        <begin position="225"/>
        <end position="296"/>
    </location>
</feature>
<gene>
    <name evidence="12" type="primary">mvk</name>
    <name evidence="12" type="ORF">JZO70_16900</name>
</gene>
<keyword evidence="2" id="KW-0444">Lipid biosynthesis</keyword>
<keyword evidence="13" id="KW-1185">Reference proteome</keyword>
<protein>
    <submittedName>
        <fullName evidence="12">Mevalonate kinase</fullName>
        <ecNumber evidence="12">2.7.1.36</ecNumber>
    </submittedName>
</protein>
<evidence type="ECO:0000256" key="4">
    <source>
        <dbReference type="ARBA" id="ARBA00022741"/>
    </source>
</evidence>
<evidence type="ECO:0000256" key="9">
    <source>
        <dbReference type="ARBA" id="ARBA00029438"/>
    </source>
</evidence>
<reference evidence="12 13" key="1">
    <citation type="submission" date="2021-03" db="EMBL/GenBank/DDBJ databases">
        <title>Enterococcal diversity collection.</title>
        <authorList>
            <person name="Gilmore M.S."/>
            <person name="Schwartzman J."/>
            <person name="Van Tyne D."/>
            <person name="Martin M."/>
            <person name="Earl A.M."/>
            <person name="Manson A.L."/>
            <person name="Straub T."/>
            <person name="Salamzade R."/>
            <person name="Saavedra J."/>
            <person name="Lebreton F."/>
            <person name="Prichula J."/>
            <person name="Schaufler K."/>
            <person name="Gaca A."/>
            <person name="Sgardioli B."/>
            <person name="Wagenaar J."/>
            <person name="Strong T."/>
        </authorList>
    </citation>
    <scope>NUCLEOTIDE SEQUENCE [LARGE SCALE GENOMIC DNA]</scope>
    <source>
        <strain evidence="12 13">669A</strain>
    </source>
</reference>
<dbReference type="PANTHER" id="PTHR43290:SF2">
    <property type="entry name" value="MEVALONATE KINASE"/>
    <property type="match status" value="1"/>
</dbReference>
<keyword evidence="1" id="KW-0963">Cytoplasm</keyword>
<sequence>MKTIGQGHASGKIILMGEHAVVYGEPAIAFPFSGTGITTTVHFHHGNESWIESSFYHGPLAKAPHSMKNVTVLLWQLIRQFAISKPFYVTIESTVPAERGMGSSAAVAVSITRAFFDWLELPSNQEDILLFVNQAEKVAHGNPSGIDAATISGTEPLLYQKGLDFQPFQLNMDAFLVVADTGHKGQTRKAVKDVATLMETSRLETGGRIRQLGQLTKQAQQAISLNQPDVLGACMNRAQIHLQALGTSNYALDHLIETAIANHALGAKLTGGGRGGCMIALAENEERGRRLQQILLDAGARDTWIEGLGVYAHV</sequence>
<keyword evidence="3 12" id="KW-0808">Transferase</keyword>
<feature type="domain" description="GHMP kinase N-terminal" evidence="10">
    <location>
        <begin position="75"/>
        <end position="150"/>
    </location>
</feature>